<keyword evidence="4 8" id="KW-0479">Metal-binding</keyword>
<evidence type="ECO:0000313" key="9">
    <source>
        <dbReference type="EMBL" id="TDC95489.1"/>
    </source>
</evidence>
<keyword evidence="10" id="KW-1185">Reference proteome</keyword>
<gene>
    <name evidence="9" type="ORF">E1161_04740</name>
</gene>
<reference evidence="9 10" key="1">
    <citation type="submission" date="2019-03" db="EMBL/GenBank/DDBJ databases">
        <title>Draft genome sequences of novel Actinobacteria.</title>
        <authorList>
            <person name="Sahin N."/>
            <person name="Ay H."/>
            <person name="Saygin H."/>
        </authorList>
    </citation>
    <scope>NUCLEOTIDE SEQUENCE [LARGE SCALE GENOMIC DNA]</scope>
    <source>
        <strain evidence="9 10">16K404</strain>
    </source>
</reference>
<evidence type="ECO:0000256" key="5">
    <source>
        <dbReference type="ARBA" id="ARBA00023002"/>
    </source>
</evidence>
<comment type="cofactor">
    <cofactor evidence="1 8">
        <name>heme</name>
        <dbReference type="ChEBI" id="CHEBI:30413"/>
    </cofactor>
</comment>
<accession>A0A4R4V7W9</accession>
<evidence type="ECO:0000256" key="1">
    <source>
        <dbReference type="ARBA" id="ARBA00001971"/>
    </source>
</evidence>
<name>A0A4R4V7W9_9PSEU</name>
<evidence type="ECO:0000256" key="3">
    <source>
        <dbReference type="ARBA" id="ARBA00022617"/>
    </source>
</evidence>
<dbReference type="GO" id="GO:0020037">
    <property type="term" value="F:heme binding"/>
    <property type="evidence" value="ECO:0007669"/>
    <property type="project" value="InterPro"/>
</dbReference>
<keyword evidence="7" id="KW-0503">Monooxygenase</keyword>
<evidence type="ECO:0000256" key="6">
    <source>
        <dbReference type="ARBA" id="ARBA00023004"/>
    </source>
</evidence>
<dbReference type="PRINTS" id="PR00463">
    <property type="entry name" value="EP450I"/>
</dbReference>
<dbReference type="Pfam" id="PF00067">
    <property type="entry name" value="p450"/>
    <property type="match status" value="1"/>
</dbReference>
<dbReference type="GO" id="GO:0005506">
    <property type="term" value="F:iron ion binding"/>
    <property type="evidence" value="ECO:0007669"/>
    <property type="project" value="InterPro"/>
</dbReference>
<evidence type="ECO:0000313" key="10">
    <source>
        <dbReference type="Proteomes" id="UP000294744"/>
    </source>
</evidence>
<dbReference type="Proteomes" id="UP000294744">
    <property type="component" value="Unassembled WGS sequence"/>
</dbReference>
<organism evidence="9 10">
    <name type="scientific">Saccharopolyspora aridisoli</name>
    <dbReference type="NCBI Taxonomy" id="2530385"/>
    <lineage>
        <taxon>Bacteria</taxon>
        <taxon>Bacillati</taxon>
        <taxon>Actinomycetota</taxon>
        <taxon>Actinomycetes</taxon>
        <taxon>Pseudonocardiales</taxon>
        <taxon>Pseudonocardiaceae</taxon>
        <taxon>Saccharopolyspora</taxon>
    </lineage>
</organism>
<dbReference type="Gene3D" id="1.10.630.10">
    <property type="entry name" value="Cytochrome P450"/>
    <property type="match status" value="1"/>
</dbReference>
<proteinExistence type="inferred from homology"/>
<dbReference type="InterPro" id="IPR001128">
    <property type="entry name" value="Cyt_P450"/>
</dbReference>
<dbReference type="InterPro" id="IPR036396">
    <property type="entry name" value="Cyt_P450_sf"/>
</dbReference>
<dbReference type="CDD" id="cd11067">
    <property type="entry name" value="CYP152"/>
    <property type="match status" value="1"/>
</dbReference>
<protein>
    <submittedName>
        <fullName evidence="9">Cytochrome P450</fullName>
    </submittedName>
</protein>
<sequence>MRLPRGLVDETVPALLEGYAWLPGLRARSGTGVARTRLLGQRAVGLCGPDAARFFYDEDHVQRRSAIPMPVQKTLFGQGAVHTLDGPEHRGRKKFFLSVLTHQAAAEVADAVGATWDEAVASWRRGQEVVLFDEASRVITRGVCETAGIPLADSEVTEVARDLVAMVDGFATPGPRHWQARRARRRREAWLTGLVTAVRAGRFEAAPGSALEAVSHHRDADGLELTPQLAAVELLNVIRPAAAVCWFVTHAAHALHLWPRHRKLLAAGDEEFAEAFAHEVRRFYPFAPFIAGLAVRDLSWRGEPIPKGTMVLLDLWGQDHDPELWDEPYSFWPDRFVGRDIGPYELVPQGAGDPVENHRCPGEPTAVAILATLAVRLARLDFQVPDQDLTISLRTIPARPRSGFVLKP</sequence>
<keyword evidence="5" id="KW-0560">Oxidoreductase</keyword>
<dbReference type="EMBL" id="SMKV01000004">
    <property type="protein sequence ID" value="TDC95489.1"/>
    <property type="molecule type" value="Genomic_DNA"/>
</dbReference>
<evidence type="ECO:0000256" key="4">
    <source>
        <dbReference type="ARBA" id="ARBA00022723"/>
    </source>
</evidence>
<keyword evidence="3 8" id="KW-0349">Heme</keyword>
<evidence type="ECO:0000256" key="7">
    <source>
        <dbReference type="ARBA" id="ARBA00023033"/>
    </source>
</evidence>
<dbReference type="GO" id="GO:0004497">
    <property type="term" value="F:monooxygenase activity"/>
    <property type="evidence" value="ECO:0007669"/>
    <property type="project" value="UniProtKB-KW"/>
</dbReference>
<evidence type="ECO:0000256" key="8">
    <source>
        <dbReference type="PIRSR" id="PIRSR602401-1"/>
    </source>
</evidence>
<dbReference type="PANTHER" id="PTHR24286:SF24">
    <property type="entry name" value="LANOSTEROL 14-ALPHA DEMETHYLASE"/>
    <property type="match status" value="1"/>
</dbReference>
<dbReference type="RefSeq" id="WP_132619952.1">
    <property type="nucleotide sequence ID" value="NZ_SMKV01000004.1"/>
</dbReference>
<dbReference type="OrthoDB" id="9764248at2"/>
<comment type="similarity">
    <text evidence="2">Belongs to the cytochrome P450 family.</text>
</comment>
<dbReference type="GO" id="GO:0016705">
    <property type="term" value="F:oxidoreductase activity, acting on paired donors, with incorporation or reduction of molecular oxygen"/>
    <property type="evidence" value="ECO:0007669"/>
    <property type="project" value="InterPro"/>
</dbReference>
<dbReference type="InterPro" id="IPR002401">
    <property type="entry name" value="Cyt_P450_E_grp-I"/>
</dbReference>
<keyword evidence="6 8" id="KW-0408">Iron</keyword>
<dbReference type="AlphaFoldDB" id="A0A4R4V7W9"/>
<dbReference type="GO" id="GO:0016125">
    <property type="term" value="P:sterol metabolic process"/>
    <property type="evidence" value="ECO:0007669"/>
    <property type="project" value="TreeGrafter"/>
</dbReference>
<feature type="binding site" description="axial binding residue" evidence="8">
    <location>
        <position position="360"/>
    </location>
    <ligand>
        <name>heme</name>
        <dbReference type="ChEBI" id="CHEBI:30413"/>
    </ligand>
    <ligandPart>
        <name>Fe</name>
        <dbReference type="ChEBI" id="CHEBI:18248"/>
    </ligandPart>
</feature>
<comment type="caution">
    <text evidence="9">The sequence shown here is derived from an EMBL/GenBank/DDBJ whole genome shotgun (WGS) entry which is preliminary data.</text>
</comment>
<dbReference type="PANTHER" id="PTHR24286">
    <property type="entry name" value="CYTOCHROME P450 26"/>
    <property type="match status" value="1"/>
</dbReference>
<dbReference type="SUPFAM" id="SSF48264">
    <property type="entry name" value="Cytochrome P450"/>
    <property type="match status" value="1"/>
</dbReference>
<evidence type="ECO:0000256" key="2">
    <source>
        <dbReference type="ARBA" id="ARBA00010617"/>
    </source>
</evidence>